<dbReference type="InterPro" id="IPR032675">
    <property type="entry name" value="LRR_dom_sf"/>
</dbReference>
<evidence type="ECO:0000256" key="8">
    <source>
        <dbReference type="ARBA" id="ARBA00023198"/>
    </source>
</evidence>
<dbReference type="GO" id="GO:0005829">
    <property type="term" value="C:cytosol"/>
    <property type="evidence" value="ECO:0007669"/>
    <property type="project" value="UniProtKB-SubCell"/>
</dbReference>
<dbReference type="Gene3D" id="3.80.10.10">
    <property type="entry name" value="Ribonuclease Inhibitor"/>
    <property type="match status" value="1"/>
</dbReference>
<protein>
    <submittedName>
        <fullName evidence="11">NACHT, LRR and PYD domains-containing protein 14</fullName>
    </submittedName>
</protein>
<evidence type="ECO:0000256" key="3">
    <source>
        <dbReference type="ARBA" id="ARBA00022490"/>
    </source>
</evidence>
<feature type="domain" description="NACHT" evidence="10">
    <location>
        <begin position="240"/>
        <end position="371"/>
    </location>
</feature>
<evidence type="ECO:0000256" key="2">
    <source>
        <dbReference type="ARBA" id="ARBA00008665"/>
    </source>
</evidence>
<dbReference type="InterPro" id="IPR027417">
    <property type="entry name" value="P-loop_NTPase"/>
</dbReference>
<keyword evidence="8" id="KW-0395">Inflammatory response</keyword>
<keyword evidence="5" id="KW-0547">Nucleotide-binding</keyword>
<keyword evidence="3" id="KW-0963">Cytoplasm</keyword>
<dbReference type="SUPFAM" id="SSF52540">
    <property type="entry name" value="P-loop containing nucleoside triphosphate hydrolases"/>
    <property type="match status" value="1"/>
</dbReference>
<dbReference type="Pfam" id="PF05729">
    <property type="entry name" value="NACHT"/>
    <property type="match status" value="1"/>
</dbReference>
<comment type="similarity">
    <text evidence="2">Belongs to the NLRP family.</text>
</comment>
<keyword evidence="6" id="KW-0067">ATP-binding</keyword>
<evidence type="ECO:0000313" key="11">
    <source>
        <dbReference type="Ensembl" id="ENSXETP00000009512"/>
    </source>
</evidence>
<evidence type="ECO:0000256" key="5">
    <source>
        <dbReference type="ARBA" id="ARBA00022741"/>
    </source>
</evidence>
<reference evidence="11" key="1">
    <citation type="journal article" date="2010" name="Science">
        <title>The genome of the Western clawed frog Xenopus tropicalis.</title>
        <authorList>
            <person name="Hellsten U."/>
            <person name="Harland R.M."/>
            <person name="Gilchrist M.J."/>
            <person name="Hendrix D."/>
            <person name="Jurka J."/>
            <person name="Kapitonov V."/>
            <person name="Ovcharenko I."/>
            <person name="Putnam N.H."/>
            <person name="Shu S."/>
            <person name="Taher L."/>
            <person name="Blitz I.L."/>
            <person name="Blumberg B."/>
            <person name="Dichmann D.S."/>
            <person name="Dubchak I."/>
            <person name="Amaya E."/>
            <person name="Detter J.C."/>
            <person name="Fletcher R."/>
            <person name="Gerhard D.S."/>
            <person name="Goodstein D."/>
            <person name="Graves T."/>
            <person name="Grigoriev I.V."/>
            <person name="Grimwood J."/>
            <person name="Kawashima T."/>
            <person name="Lindquist E."/>
            <person name="Lucas S.M."/>
            <person name="Mead P.E."/>
            <person name="Mitros T."/>
            <person name="Ogino H."/>
            <person name="Ohta Y."/>
            <person name="Poliakov A.V."/>
            <person name="Pollet N."/>
            <person name="Robert J."/>
            <person name="Salamov A."/>
            <person name="Sater A.K."/>
            <person name="Schmutz J."/>
            <person name="Terry A."/>
            <person name="Vize P.D."/>
            <person name="Warren W.C."/>
            <person name="Wells D."/>
            <person name="Wills A."/>
            <person name="Wilson R.K."/>
            <person name="Zimmerman L.B."/>
            <person name="Zorn A.M."/>
            <person name="Grainger R."/>
            <person name="Grammer T."/>
            <person name="Khokha M.K."/>
            <person name="Richardson P.M."/>
            <person name="Rokhsar D.S."/>
        </authorList>
    </citation>
    <scope>NUCLEOTIDE SEQUENCE [LARGE SCALE GENOMIC DNA]</scope>
    <source>
        <strain evidence="11">Nigerian</strain>
    </source>
</reference>
<evidence type="ECO:0000256" key="4">
    <source>
        <dbReference type="ARBA" id="ARBA00022737"/>
    </source>
</evidence>
<name>F7DA22_XENTR</name>
<evidence type="ECO:0000256" key="9">
    <source>
        <dbReference type="ARBA" id="ARBA00023233"/>
    </source>
</evidence>
<dbReference type="Pfam" id="PF17776">
    <property type="entry name" value="NLRC4_HD2"/>
    <property type="match status" value="1"/>
</dbReference>
<dbReference type="Gene3D" id="3.40.50.300">
    <property type="entry name" value="P-loop containing nucleotide triphosphate hydrolases"/>
    <property type="match status" value="1"/>
</dbReference>
<sequence length="885" mass="101385">MEEFRGKIITNDELVQFRQQLARYKDQQLEIFCEYFREDLLYIIECLDTQSILRELNFRNPISVEYYQSIKKQCGASVFAEMLVEDIHVSGRDAVLGFWESLYVLQNDHPHPNLLGALDELTQTDKLEQSILLDKQGPELHERLQACQLQHKQYLQEKTQNLVEHRAPGLTNKSQSFHISERYLDLIVVSSNHFRTHSQHELIATGGIHEHYLQRAQSNLERISPNRLFRWCHRKRSVPKTVLVSGVPGVGKTTLMQKFVYDWANGNLYQRFAFVFFFKFRDLNTMGKTSLAQMILSEYPYLRGDLEQIFLNPKNLLFIFDGLDESKNQVDFKSSHLCNDPQSSGDSSIIVVSLVKQTLLEGCSVLITSRPTRVAEIDVDIFHRMSQIVGFFPKQREMYFQHFFKNTLAAEKAFHYVRENGILYTFCYIPAYCWIICTVLEMSFKTQGSNDPTGFLFPKTVTQLFVAFVSNILTNHNQDVSHAKKALTELGLLAEYGLSNQALVFEEEDVQPYITNTNSHMVSSFIVESGQPPRLSYSFFHLTVQEFLAALLHYLDCSSEKLKETLTNTRSFEDGRREIFLRFISGLSDNSTRSLLKPFVGTLSAQASKDVISFLQESVTQAWNPDRQDADKRKILNVFACLAESRNKGLVSSSIGSNQEFDFVDFYLAPLDCTVLAFILESCGETELLDLSSCFIQSEGLERLAPALHNIAVLNLTNNNLRDEDMRYIHSILTNPQCRIRTLSLMNNGLTEESCLTLANAINENKSLRELDLSKNKLAGKNSFLQLLAVLSEPTCRIECLELQEIKLTPEYAAFLLSLTNNPNLTDLNISCNFFSDTGYPHIQQLILEHPSLKQIRVGMNSFSDKTENKLQQLQRQRPGVKIIM</sequence>
<evidence type="ECO:0000259" key="10">
    <source>
        <dbReference type="PROSITE" id="PS50837"/>
    </source>
</evidence>
<dbReference type="PANTHER" id="PTHR45690">
    <property type="entry name" value="NACHT, LRR AND PYD DOMAINS-CONTAINING PROTEIN 12"/>
    <property type="match status" value="1"/>
</dbReference>
<keyword evidence="4" id="KW-0677">Repeat</keyword>
<dbReference type="HOGENOM" id="CLU_002274_3_2_1"/>
<dbReference type="InterPro" id="IPR007111">
    <property type="entry name" value="NACHT_NTPase"/>
</dbReference>
<dbReference type="InterPro" id="IPR050637">
    <property type="entry name" value="NLRP_innate_immun_reg"/>
</dbReference>
<keyword evidence="9" id="KW-1271">Inflammasome</keyword>
<dbReference type="ExpressionAtlas" id="F7DA22">
    <property type="expression patterns" value="baseline"/>
</dbReference>
<evidence type="ECO:0000256" key="7">
    <source>
        <dbReference type="ARBA" id="ARBA00022843"/>
    </source>
</evidence>
<dbReference type="GeneTree" id="ENSGT01150000286911"/>
<evidence type="ECO:0000256" key="1">
    <source>
        <dbReference type="ARBA" id="ARBA00004110"/>
    </source>
</evidence>
<keyword evidence="7" id="KW-0832">Ubl conjugation</keyword>
<dbReference type="PRINTS" id="PR00364">
    <property type="entry name" value="DISEASERSIST"/>
</dbReference>
<dbReference type="eggNOG" id="ENOG502SBIG">
    <property type="taxonomic scope" value="Eukaryota"/>
</dbReference>
<dbReference type="AlphaFoldDB" id="F7DA22"/>
<evidence type="ECO:0000256" key="6">
    <source>
        <dbReference type="ARBA" id="ARBA00022840"/>
    </source>
</evidence>
<dbReference type="Bgee" id="ENSXETG00000035571">
    <property type="expression patterns" value="Expressed in liver and 9 other cell types or tissues"/>
</dbReference>
<proteinExistence type="inferred from homology"/>
<reference evidence="11" key="2">
    <citation type="submission" date="2011-06" db="UniProtKB">
        <authorList>
            <consortium name="Ensembl"/>
        </authorList>
    </citation>
    <scope>IDENTIFICATION</scope>
</reference>
<dbReference type="Pfam" id="PF13516">
    <property type="entry name" value="LRR_6"/>
    <property type="match status" value="2"/>
</dbReference>
<dbReference type="Ensembl" id="ENSXETT00000009512">
    <property type="protein sequence ID" value="ENSXETP00000009512"/>
    <property type="gene ID" value="ENSXETG00000035571"/>
</dbReference>
<organism evidence="11">
    <name type="scientific">Xenopus tropicalis</name>
    <name type="common">Western clawed frog</name>
    <name type="synonym">Silurana tropicalis</name>
    <dbReference type="NCBI Taxonomy" id="8364"/>
    <lineage>
        <taxon>Eukaryota</taxon>
        <taxon>Metazoa</taxon>
        <taxon>Chordata</taxon>
        <taxon>Craniata</taxon>
        <taxon>Vertebrata</taxon>
        <taxon>Euteleostomi</taxon>
        <taxon>Amphibia</taxon>
        <taxon>Batrachia</taxon>
        <taxon>Anura</taxon>
        <taxon>Pipoidea</taxon>
        <taxon>Pipidae</taxon>
        <taxon>Xenopodinae</taxon>
        <taxon>Xenopus</taxon>
        <taxon>Silurana</taxon>
    </lineage>
</organism>
<gene>
    <name evidence="11" type="primary">nlrp4</name>
</gene>
<comment type="subcellular location">
    <subcellularLocation>
        <location evidence="1">Inflammasome</location>
    </subcellularLocation>
</comment>
<dbReference type="SUPFAM" id="SSF52047">
    <property type="entry name" value="RNI-like"/>
    <property type="match status" value="1"/>
</dbReference>
<dbReference type="GO" id="GO:0005524">
    <property type="term" value="F:ATP binding"/>
    <property type="evidence" value="ECO:0007669"/>
    <property type="project" value="UniProtKB-KW"/>
</dbReference>
<dbReference type="InterPro" id="IPR041267">
    <property type="entry name" value="NLRP_HD2"/>
</dbReference>
<dbReference type="PROSITE" id="PS50837">
    <property type="entry name" value="NACHT"/>
    <property type="match status" value="1"/>
</dbReference>
<dbReference type="SMART" id="SM00368">
    <property type="entry name" value="LRR_RI"/>
    <property type="match status" value="4"/>
</dbReference>
<dbReference type="InterPro" id="IPR001611">
    <property type="entry name" value="Leu-rich_rpt"/>
</dbReference>
<accession>F7DA22</accession>
<dbReference type="PANTHER" id="PTHR45690:SF19">
    <property type="entry name" value="NACHT, LRR AND PYD DOMAINS-CONTAINING PROTEIN 3"/>
    <property type="match status" value="1"/>
</dbReference>